<evidence type="ECO:0000256" key="7">
    <source>
        <dbReference type="ARBA" id="ARBA00023004"/>
    </source>
</evidence>
<evidence type="ECO:0000259" key="10">
    <source>
        <dbReference type="PROSITE" id="PS51379"/>
    </source>
</evidence>
<dbReference type="GO" id="GO:0016829">
    <property type="term" value="F:lyase activity"/>
    <property type="evidence" value="ECO:0007669"/>
    <property type="project" value="UniProtKB-KW"/>
</dbReference>
<protein>
    <submittedName>
        <fullName evidence="12">Pyruvate formate-lyase activating enzyme</fullName>
        <ecNumber evidence="12">1.97.1.4</ecNumber>
    </submittedName>
</protein>
<dbReference type="GO" id="GO:0051539">
    <property type="term" value="F:4 iron, 4 sulfur cluster binding"/>
    <property type="evidence" value="ECO:0007669"/>
    <property type="project" value="UniProtKB-KW"/>
</dbReference>
<dbReference type="InterPro" id="IPR040074">
    <property type="entry name" value="BssD/PflA/YjjW"/>
</dbReference>
<feature type="domain" description="4Fe-4S ferredoxin-type" evidence="10">
    <location>
        <begin position="74"/>
        <end position="102"/>
    </location>
</feature>
<dbReference type="PROSITE" id="PS51379">
    <property type="entry name" value="4FE4S_FER_2"/>
    <property type="match status" value="2"/>
</dbReference>
<evidence type="ECO:0000256" key="4">
    <source>
        <dbReference type="ARBA" id="ARBA00022691"/>
    </source>
</evidence>
<evidence type="ECO:0000256" key="9">
    <source>
        <dbReference type="SAM" id="MobiDB-lite"/>
    </source>
</evidence>
<comment type="similarity">
    <text evidence="2">Belongs to the organic radical-activating enzymes family.</text>
</comment>
<dbReference type="SUPFAM" id="SSF54862">
    <property type="entry name" value="4Fe-4S ferredoxins"/>
    <property type="match status" value="1"/>
</dbReference>
<dbReference type="InterPro" id="IPR034457">
    <property type="entry name" value="Organic_radical-activating"/>
</dbReference>
<dbReference type="PROSITE" id="PS00198">
    <property type="entry name" value="4FE4S_FER_1"/>
    <property type="match status" value="1"/>
</dbReference>
<dbReference type="EC" id="1.97.1.4" evidence="12"/>
<keyword evidence="8" id="KW-0411">Iron-sulfur</keyword>
<evidence type="ECO:0000313" key="12">
    <source>
        <dbReference type="EMBL" id="VAX34561.1"/>
    </source>
</evidence>
<dbReference type="Pfam" id="PF13237">
    <property type="entry name" value="Fer4_10"/>
    <property type="match status" value="1"/>
</dbReference>
<feature type="domain" description="4Fe-4S ferredoxin-type" evidence="10">
    <location>
        <begin position="44"/>
        <end position="73"/>
    </location>
</feature>
<keyword evidence="7" id="KW-0408">Iron</keyword>
<dbReference type="SFLD" id="SFLDG01118">
    <property type="entry name" value="activating_enzymes__group_2"/>
    <property type="match status" value="1"/>
</dbReference>
<evidence type="ECO:0000256" key="3">
    <source>
        <dbReference type="ARBA" id="ARBA00022485"/>
    </source>
</evidence>
<dbReference type="CDD" id="cd01335">
    <property type="entry name" value="Radical_SAM"/>
    <property type="match status" value="1"/>
</dbReference>
<proteinExistence type="inferred from homology"/>
<dbReference type="EMBL" id="UOGI01000349">
    <property type="protein sequence ID" value="VAX34561.1"/>
    <property type="molecule type" value="Genomic_DNA"/>
</dbReference>
<sequence length="322" mass="35271">MPLIFDIRHFALDDGPGIRSTVFMKGCPLSCVWCHNPESISSAAVIAFYEDRCIGCGTCREVCPEGAVSIVPGTERVIRDKCTVCGACCKECPSTALSLIGASHNVDDLVDRLLRERIFYDTSGGGVTFSGGEPTLFMDYVGAVMQRLKREGIHVALQTSGMFNLEEFREKLHPYIDIIFFDLKLLDEGRHRKFTGRGNGLILENFVYLARNASVPVVPRIPLVPGITATMENLAETAAFLRKTGCFTATLLPYNPGGITKTKVLGKKPHPALPNRMTGIEEEEDIKAFFRHRLAGHSGKVKEPLSGGKAATRGMHAHSDLM</sequence>
<keyword evidence="6 12" id="KW-0560">Oxidoreductase</keyword>
<dbReference type="InterPro" id="IPR013785">
    <property type="entry name" value="Aldolase_TIM"/>
</dbReference>
<dbReference type="PIRSF" id="PIRSF000371">
    <property type="entry name" value="PFL_act_enz"/>
    <property type="match status" value="1"/>
</dbReference>
<dbReference type="InterPro" id="IPR001989">
    <property type="entry name" value="Radical_activat_CS"/>
</dbReference>
<comment type="cofactor">
    <cofactor evidence="1">
        <name>[4Fe-4S] cluster</name>
        <dbReference type="ChEBI" id="CHEBI:49883"/>
    </cofactor>
</comment>
<feature type="domain" description="Radical SAM core" evidence="11">
    <location>
        <begin position="13"/>
        <end position="295"/>
    </location>
</feature>
<evidence type="ECO:0000256" key="8">
    <source>
        <dbReference type="ARBA" id="ARBA00023014"/>
    </source>
</evidence>
<dbReference type="InterPro" id="IPR017900">
    <property type="entry name" value="4Fe4S_Fe_S_CS"/>
</dbReference>
<dbReference type="InterPro" id="IPR012839">
    <property type="entry name" value="Organic_radical_activase"/>
</dbReference>
<dbReference type="InterPro" id="IPR058240">
    <property type="entry name" value="rSAM_sf"/>
</dbReference>
<keyword evidence="12" id="KW-0456">Lyase</keyword>
<evidence type="ECO:0000256" key="1">
    <source>
        <dbReference type="ARBA" id="ARBA00001966"/>
    </source>
</evidence>
<accession>A0A3B1D6Y6</accession>
<reference evidence="12" key="1">
    <citation type="submission" date="2018-06" db="EMBL/GenBank/DDBJ databases">
        <authorList>
            <person name="Zhirakovskaya E."/>
        </authorList>
    </citation>
    <scope>NUCLEOTIDE SEQUENCE</scope>
</reference>
<keyword evidence="12" id="KW-0670">Pyruvate</keyword>
<dbReference type="SFLD" id="SFLDS00029">
    <property type="entry name" value="Radical_SAM"/>
    <property type="match status" value="1"/>
</dbReference>
<feature type="region of interest" description="Disordered" evidence="9">
    <location>
        <begin position="299"/>
        <end position="322"/>
    </location>
</feature>
<keyword evidence="4" id="KW-0949">S-adenosyl-L-methionine</keyword>
<dbReference type="PROSITE" id="PS51918">
    <property type="entry name" value="RADICAL_SAM"/>
    <property type="match status" value="1"/>
</dbReference>
<evidence type="ECO:0000256" key="2">
    <source>
        <dbReference type="ARBA" id="ARBA00009777"/>
    </source>
</evidence>
<evidence type="ECO:0000256" key="5">
    <source>
        <dbReference type="ARBA" id="ARBA00022723"/>
    </source>
</evidence>
<dbReference type="AlphaFoldDB" id="A0A3B1D6Y6"/>
<keyword evidence="3" id="KW-0004">4Fe-4S</keyword>
<name>A0A3B1D6Y6_9ZZZZ</name>
<organism evidence="12">
    <name type="scientific">hydrothermal vent metagenome</name>
    <dbReference type="NCBI Taxonomy" id="652676"/>
    <lineage>
        <taxon>unclassified sequences</taxon>
        <taxon>metagenomes</taxon>
        <taxon>ecological metagenomes</taxon>
    </lineage>
</organism>
<dbReference type="PANTHER" id="PTHR30352:SF4">
    <property type="entry name" value="PYRUVATE FORMATE-LYASE 2-ACTIVATING ENZYME"/>
    <property type="match status" value="1"/>
</dbReference>
<dbReference type="InterPro" id="IPR017896">
    <property type="entry name" value="4Fe4S_Fe-S-bd"/>
</dbReference>
<evidence type="ECO:0000259" key="11">
    <source>
        <dbReference type="PROSITE" id="PS51918"/>
    </source>
</evidence>
<evidence type="ECO:0000256" key="6">
    <source>
        <dbReference type="ARBA" id="ARBA00023002"/>
    </source>
</evidence>
<dbReference type="SUPFAM" id="SSF102114">
    <property type="entry name" value="Radical SAM enzymes"/>
    <property type="match status" value="1"/>
</dbReference>
<dbReference type="SFLD" id="SFLDG01066">
    <property type="entry name" value="organic_radical-activating_enz"/>
    <property type="match status" value="1"/>
</dbReference>
<dbReference type="GO" id="GO:0043365">
    <property type="term" value="F:[formate-C-acetyltransferase]-activating enzyme activity"/>
    <property type="evidence" value="ECO:0007669"/>
    <property type="project" value="UniProtKB-EC"/>
</dbReference>
<dbReference type="Gene3D" id="3.30.70.20">
    <property type="match status" value="1"/>
</dbReference>
<dbReference type="PANTHER" id="PTHR30352">
    <property type="entry name" value="PYRUVATE FORMATE-LYASE-ACTIVATING ENZYME"/>
    <property type="match status" value="1"/>
</dbReference>
<dbReference type="GO" id="GO:0046872">
    <property type="term" value="F:metal ion binding"/>
    <property type="evidence" value="ECO:0007669"/>
    <property type="project" value="UniProtKB-KW"/>
</dbReference>
<dbReference type="Pfam" id="PF13353">
    <property type="entry name" value="Fer4_12"/>
    <property type="match status" value="1"/>
</dbReference>
<dbReference type="NCBIfam" id="TIGR02494">
    <property type="entry name" value="PFLE_PFLC"/>
    <property type="match status" value="1"/>
</dbReference>
<dbReference type="PROSITE" id="PS01087">
    <property type="entry name" value="RADICAL_ACTIVATING"/>
    <property type="match status" value="1"/>
</dbReference>
<keyword evidence="5" id="KW-0479">Metal-binding</keyword>
<dbReference type="InterPro" id="IPR007197">
    <property type="entry name" value="rSAM"/>
</dbReference>
<dbReference type="Gene3D" id="3.20.20.70">
    <property type="entry name" value="Aldolase class I"/>
    <property type="match status" value="1"/>
</dbReference>
<dbReference type="Pfam" id="PF04055">
    <property type="entry name" value="Radical_SAM"/>
    <property type="match status" value="1"/>
</dbReference>
<gene>
    <name evidence="12" type="ORF">MNBD_NITROSPIRAE03-347</name>
</gene>